<feature type="transmembrane region" description="Helical" evidence="5">
    <location>
        <begin position="6"/>
        <end position="25"/>
    </location>
</feature>
<dbReference type="GO" id="GO:0016020">
    <property type="term" value="C:membrane"/>
    <property type="evidence" value="ECO:0007669"/>
    <property type="project" value="UniProtKB-SubCell"/>
</dbReference>
<keyword evidence="8" id="KW-1185">Reference proteome</keyword>
<evidence type="ECO:0000256" key="3">
    <source>
        <dbReference type="ARBA" id="ARBA00022989"/>
    </source>
</evidence>
<dbReference type="GO" id="GO:0008381">
    <property type="term" value="F:mechanosensitive monoatomic ion channel activity"/>
    <property type="evidence" value="ECO:0007669"/>
    <property type="project" value="InterPro"/>
</dbReference>
<dbReference type="PANTHER" id="PTHR30221:SF1">
    <property type="entry name" value="SMALL-CONDUCTANCE MECHANOSENSITIVE CHANNEL"/>
    <property type="match status" value="1"/>
</dbReference>
<dbReference type="Proteomes" id="UP000070175">
    <property type="component" value="Unassembled WGS sequence"/>
</dbReference>
<dbReference type="InterPro" id="IPR006685">
    <property type="entry name" value="MscS_channel_2nd"/>
</dbReference>
<evidence type="ECO:0000256" key="5">
    <source>
        <dbReference type="SAM" id="Phobius"/>
    </source>
</evidence>
<dbReference type="AlphaFoldDB" id="A0A133VQR9"/>
<dbReference type="Pfam" id="PF00924">
    <property type="entry name" value="MS_channel_2nd"/>
    <property type="match status" value="1"/>
</dbReference>
<protein>
    <recommendedName>
        <fullName evidence="6">Mechanosensitive ion channel MscS domain-containing protein</fullName>
    </recommendedName>
</protein>
<dbReference type="Gene3D" id="2.30.30.60">
    <property type="match status" value="1"/>
</dbReference>
<feature type="domain" description="Mechanosensitive ion channel MscS" evidence="6">
    <location>
        <begin position="98"/>
        <end position="162"/>
    </location>
</feature>
<name>A0A133VQR9_9EURY</name>
<sequence length="174" mass="19222">MLFPLVYFLSVIVPAIIVVVGAIVIDQVIESRISSYGEEKKLPQSHIHAIKLISRWIIAISGILLVAAIFGISIGRLWLVISTVAAMIIVGFIAVWSLLSNILAALVLMIWRPFQIGDKVSLLPENITGTVKETNLFFTRIETEDGSMLNITNSNLIGKMIKVYSDDLEKESKV</sequence>
<evidence type="ECO:0000256" key="1">
    <source>
        <dbReference type="ARBA" id="ARBA00004370"/>
    </source>
</evidence>
<dbReference type="InterPro" id="IPR010920">
    <property type="entry name" value="LSM_dom_sf"/>
</dbReference>
<keyword evidence="3 5" id="KW-1133">Transmembrane helix</keyword>
<evidence type="ECO:0000256" key="4">
    <source>
        <dbReference type="ARBA" id="ARBA00023136"/>
    </source>
</evidence>
<organism evidence="7 8">
    <name type="scientific">candidate division MSBL1 archaeon SCGC-AAA382N08</name>
    <dbReference type="NCBI Taxonomy" id="1698285"/>
    <lineage>
        <taxon>Archaea</taxon>
        <taxon>Methanobacteriati</taxon>
        <taxon>Methanobacteriota</taxon>
        <taxon>candidate division MSBL1</taxon>
    </lineage>
</organism>
<dbReference type="InterPro" id="IPR023408">
    <property type="entry name" value="MscS_beta-dom_sf"/>
</dbReference>
<evidence type="ECO:0000313" key="8">
    <source>
        <dbReference type="Proteomes" id="UP000070175"/>
    </source>
</evidence>
<keyword evidence="2 5" id="KW-0812">Transmembrane</keyword>
<dbReference type="EMBL" id="LHYJ01000002">
    <property type="protein sequence ID" value="KXB08804.1"/>
    <property type="molecule type" value="Genomic_DNA"/>
</dbReference>
<gene>
    <name evidence="7" type="ORF">AKJ56_00265</name>
</gene>
<keyword evidence="4 5" id="KW-0472">Membrane</keyword>
<evidence type="ECO:0000313" key="7">
    <source>
        <dbReference type="EMBL" id="KXB08804.1"/>
    </source>
</evidence>
<feature type="transmembrane region" description="Helical" evidence="5">
    <location>
        <begin position="85"/>
        <end position="111"/>
    </location>
</feature>
<evidence type="ECO:0000256" key="2">
    <source>
        <dbReference type="ARBA" id="ARBA00022692"/>
    </source>
</evidence>
<proteinExistence type="predicted"/>
<feature type="transmembrane region" description="Helical" evidence="5">
    <location>
        <begin position="56"/>
        <end position="79"/>
    </location>
</feature>
<accession>A0A133VQR9</accession>
<comment type="subcellular location">
    <subcellularLocation>
        <location evidence="1">Membrane</location>
    </subcellularLocation>
</comment>
<dbReference type="SUPFAM" id="SSF50182">
    <property type="entry name" value="Sm-like ribonucleoproteins"/>
    <property type="match status" value="1"/>
</dbReference>
<dbReference type="InterPro" id="IPR045275">
    <property type="entry name" value="MscS_archaea/bacteria_type"/>
</dbReference>
<dbReference type="PANTHER" id="PTHR30221">
    <property type="entry name" value="SMALL-CONDUCTANCE MECHANOSENSITIVE CHANNEL"/>
    <property type="match status" value="1"/>
</dbReference>
<reference evidence="7 8" key="1">
    <citation type="journal article" date="2016" name="Sci. Rep.">
        <title>Metabolic traits of an uncultured archaeal lineage -MSBL1- from brine pools of the Red Sea.</title>
        <authorList>
            <person name="Mwirichia R."/>
            <person name="Alam I."/>
            <person name="Rashid M."/>
            <person name="Vinu M."/>
            <person name="Ba-Alawi W."/>
            <person name="Anthony Kamau A."/>
            <person name="Kamanda Ngugi D."/>
            <person name="Goker M."/>
            <person name="Klenk H.P."/>
            <person name="Bajic V."/>
            <person name="Stingl U."/>
        </authorList>
    </citation>
    <scope>NUCLEOTIDE SEQUENCE [LARGE SCALE GENOMIC DNA]</scope>
    <source>
        <strain evidence="7">SCGC-AAA382N08</strain>
    </source>
</reference>
<comment type="caution">
    <text evidence="7">The sequence shown here is derived from an EMBL/GenBank/DDBJ whole genome shotgun (WGS) entry which is preliminary data.</text>
</comment>
<dbReference type="Gene3D" id="1.10.287.1260">
    <property type="match status" value="1"/>
</dbReference>
<evidence type="ECO:0000259" key="6">
    <source>
        <dbReference type="Pfam" id="PF00924"/>
    </source>
</evidence>